<dbReference type="AlphaFoldDB" id="A0A7F5R5A3"/>
<dbReference type="RefSeq" id="XP_025830858.1">
    <property type="nucleotide sequence ID" value="XM_025975073.1"/>
</dbReference>
<evidence type="ECO:0000259" key="3">
    <source>
        <dbReference type="Pfam" id="PF00561"/>
    </source>
</evidence>
<dbReference type="KEGG" id="apln:112904611"/>
<organism evidence="4 5">
    <name type="scientific">Agrilus planipennis</name>
    <name type="common">Emerald ash borer</name>
    <name type="synonym">Agrilus marcopoli</name>
    <dbReference type="NCBI Taxonomy" id="224129"/>
    <lineage>
        <taxon>Eukaryota</taxon>
        <taxon>Metazoa</taxon>
        <taxon>Ecdysozoa</taxon>
        <taxon>Arthropoda</taxon>
        <taxon>Hexapoda</taxon>
        <taxon>Insecta</taxon>
        <taxon>Pterygota</taxon>
        <taxon>Neoptera</taxon>
        <taxon>Endopterygota</taxon>
        <taxon>Coleoptera</taxon>
        <taxon>Polyphaga</taxon>
        <taxon>Elateriformia</taxon>
        <taxon>Buprestoidea</taxon>
        <taxon>Buprestidae</taxon>
        <taxon>Agrilinae</taxon>
        <taxon>Agrilus</taxon>
    </lineage>
</organism>
<evidence type="ECO:0000313" key="4">
    <source>
        <dbReference type="Proteomes" id="UP000192223"/>
    </source>
</evidence>
<reference evidence="5" key="1">
    <citation type="submission" date="2025-08" db="UniProtKB">
        <authorList>
            <consortium name="RefSeq"/>
        </authorList>
    </citation>
    <scope>IDENTIFICATION</scope>
    <source>
        <tissue evidence="5">Entire body</tissue>
    </source>
</reference>
<accession>A0A7F5R5A3</accession>
<dbReference type="Gene3D" id="3.40.50.1820">
    <property type="entry name" value="alpha/beta hydrolase"/>
    <property type="match status" value="1"/>
</dbReference>
<keyword evidence="2" id="KW-0378">Hydrolase</keyword>
<protein>
    <submittedName>
        <fullName evidence="5">Serine hydrolase-like protein</fullName>
    </submittedName>
</protein>
<dbReference type="Proteomes" id="UP000192223">
    <property type="component" value="Unplaced"/>
</dbReference>
<name>A0A7F5R5A3_AGRPL</name>
<dbReference type="PANTHER" id="PTHR43798:SF14">
    <property type="entry name" value="SERINE HYDROLASE-LIKE PROTEIN DDB_G0286239"/>
    <property type="match status" value="1"/>
</dbReference>
<proteinExistence type="inferred from homology"/>
<comment type="similarity">
    <text evidence="1">Belongs to the AB hydrolase superfamily.</text>
</comment>
<dbReference type="GO" id="GO:0016787">
    <property type="term" value="F:hydrolase activity"/>
    <property type="evidence" value="ECO:0007669"/>
    <property type="project" value="UniProtKB-KW"/>
</dbReference>
<dbReference type="InterPro" id="IPR029058">
    <property type="entry name" value="AB_hydrolase_fold"/>
</dbReference>
<evidence type="ECO:0000313" key="5">
    <source>
        <dbReference type="RefSeq" id="XP_025830858.1"/>
    </source>
</evidence>
<dbReference type="PANTHER" id="PTHR43798">
    <property type="entry name" value="MONOACYLGLYCEROL LIPASE"/>
    <property type="match status" value="1"/>
</dbReference>
<gene>
    <name evidence="5" type="primary">LOC112904611</name>
</gene>
<dbReference type="PRINTS" id="PR00111">
    <property type="entry name" value="ABHYDROLASE"/>
</dbReference>
<sequence length="297" mass="34405">MEIDELNIPVPWGHVVVKTWGDKENEPVLVAHGIQDNAGFFDYLIPHLPKCFYYICIDLPGHGMSSHFPPFLPIHVMDYVYVFKIVLDYLSRSRYTIIGHSFGGQISLLFSHLYPEYVVKLVLIDVLYFSSLQIDEIRPVFEKIIDLNNFQKQPPVYTLNEILNKATVNRRTSQLPIDVCNTVLQRSLIQIGEDQFKISTDPRLKSIMKTFMTEEIVIKLLKVYPMRCPVLIILSSESILPHIYSERFLNTILGEMKKNKMFTFKEIEGNHDCHVTKPKEVSKLITDFLIINESSKL</sequence>
<dbReference type="SUPFAM" id="SSF53474">
    <property type="entry name" value="alpha/beta-Hydrolases"/>
    <property type="match status" value="1"/>
</dbReference>
<dbReference type="InterPro" id="IPR000073">
    <property type="entry name" value="AB_hydrolase_1"/>
</dbReference>
<dbReference type="OrthoDB" id="6431331at2759"/>
<dbReference type="InParanoid" id="A0A7F5R5A3"/>
<feature type="domain" description="AB hydrolase-1" evidence="3">
    <location>
        <begin position="27"/>
        <end position="172"/>
    </location>
</feature>
<dbReference type="InterPro" id="IPR050266">
    <property type="entry name" value="AB_hydrolase_sf"/>
</dbReference>
<evidence type="ECO:0000256" key="1">
    <source>
        <dbReference type="ARBA" id="ARBA00008645"/>
    </source>
</evidence>
<dbReference type="Pfam" id="PF00561">
    <property type="entry name" value="Abhydrolase_1"/>
    <property type="match status" value="1"/>
</dbReference>
<keyword evidence="4" id="KW-1185">Reference proteome</keyword>
<dbReference type="GeneID" id="112904611"/>
<dbReference type="GO" id="GO:0016020">
    <property type="term" value="C:membrane"/>
    <property type="evidence" value="ECO:0007669"/>
    <property type="project" value="TreeGrafter"/>
</dbReference>
<evidence type="ECO:0000256" key="2">
    <source>
        <dbReference type="ARBA" id="ARBA00022801"/>
    </source>
</evidence>